<evidence type="ECO:0000256" key="1">
    <source>
        <dbReference type="SAM" id="MobiDB-lite"/>
    </source>
</evidence>
<evidence type="ECO:0000313" key="3">
    <source>
        <dbReference type="EMBL" id="EJK65320.1"/>
    </source>
</evidence>
<feature type="transmembrane region" description="Helical" evidence="2">
    <location>
        <begin position="32"/>
        <end position="52"/>
    </location>
</feature>
<dbReference type="AlphaFoldDB" id="K0SJ13"/>
<reference evidence="3 4" key="1">
    <citation type="journal article" date="2012" name="Genome Biol.">
        <title>Genome and low-iron response of an oceanic diatom adapted to chronic iron limitation.</title>
        <authorList>
            <person name="Lommer M."/>
            <person name="Specht M."/>
            <person name="Roy A.S."/>
            <person name="Kraemer L."/>
            <person name="Andreson R."/>
            <person name="Gutowska M.A."/>
            <person name="Wolf J."/>
            <person name="Bergner S.V."/>
            <person name="Schilhabel M.B."/>
            <person name="Klostermeier U.C."/>
            <person name="Beiko R.G."/>
            <person name="Rosenstiel P."/>
            <person name="Hippler M."/>
            <person name="Laroche J."/>
        </authorList>
    </citation>
    <scope>NUCLEOTIDE SEQUENCE [LARGE SCALE GENOMIC DNA]</scope>
    <source>
        <strain evidence="3 4">CCMP1005</strain>
    </source>
</reference>
<keyword evidence="4" id="KW-1185">Reference proteome</keyword>
<comment type="caution">
    <text evidence="3">The sequence shown here is derived from an EMBL/GenBank/DDBJ whole genome shotgun (WGS) entry which is preliminary data.</text>
</comment>
<dbReference type="OrthoDB" id="45213at2759"/>
<dbReference type="OMA" id="HERARWK"/>
<organism evidence="3 4">
    <name type="scientific">Thalassiosira oceanica</name>
    <name type="common">Marine diatom</name>
    <dbReference type="NCBI Taxonomy" id="159749"/>
    <lineage>
        <taxon>Eukaryota</taxon>
        <taxon>Sar</taxon>
        <taxon>Stramenopiles</taxon>
        <taxon>Ochrophyta</taxon>
        <taxon>Bacillariophyta</taxon>
        <taxon>Coscinodiscophyceae</taxon>
        <taxon>Thalassiosirophycidae</taxon>
        <taxon>Thalassiosirales</taxon>
        <taxon>Thalassiosiraceae</taxon>
        <taxon>Thalassiosira</taxon>
    </lineage>
</organism>
<gene>
    <name evidence="3" type="ORF">THAOC_13831</name>
</gene>
<evidence type="ECO:0000313" key="4">
    <source>
        <dbReference type="Proteomes" id="UP000266841"/>
    </source>
</evidence>
<accession>K0SJ13</accession>
<keyword evidence="2" id="KW-0472">Membrane</keyword>
<dbReference type="Proteomes" id="UP000266841">
    <property type="component" value="Unassembled WGS sequence"/>
</dbReference>
<feature type="region of interest" description="Disordered" evidence="1">
    <location>
        <begin position="1"/>
        <end position="25"/>
    </location>
</feature>
<dbReference type="eggNOG" id="ENOG502SPJD">
    <property type="taxonomic scope" value="Eukaryota"/>
</dbReference>
<protein>
    <submittedName>
        <fullName evidence="3">Uncharacterized protein</fullName>
    </submittedName>
</protein>
<dbReference type="EMBL" id="AGNL01016004">
    <property type="protein sequence ID" value="EJK65320.1"/>
    <property type="molecule type" value="Genomic_DNA"/>
</dbReference>
<keyword evidence="2" id="KW-0812">Transmembrane</keyword>
<evidence type="ECO:0000256" key="2">
    <source>
        <dbReference type="SAM" id="Phobius"/>
    </source>
</evidence>
<name>K0SJ13_THAOC</name>
<sequence>MTVYVRRKTPDKSAQSDWASPRRRRPKSRRRTIIFVAGLMALSLLLIKKPLVSNRTINKSERLRVDANDGSKLEEDFRYFTRRAETDRQAETQLWDAPYDPRNLLPGELPGYTGWARPEQTLAGYFDVNWKSHSAPTSSRYDSIATGGERYQVLFACNSDKAHEGYEHDDLPYECPQGGGSLFYVRAYGPSVITGSVTDYRNSSYLVEVQFIDPGEYTLEVVVAFSAPLDFEELPINRNRTAILMNEVEEEMEPGFEGYMVAGFPQSILIRPNENSAPSSDKPLCTMEQLTETSPGTSLNKGHWKVTDIVARAEHFPISNDELLVSLDGYRMGVNSVGVRMGYVYEGCEPLHVKDIVQGEHILTKCLAKLGMATNLTGVETQESVEENVTSSVDDAFDEGIHIIFVGDSVMKLEWSFFNRLLRGSARQLVKSTFIETNGGINKTLRNITDTLEQIRVRENGKNIKRAIQFNSGLHDIDVLCSSKRAKTRDTMSWRGDESCGDAYRRQLDQLVSVIDAFPADVKLFRSSTAGWHKVKHNDS</sequence>
<keyword evidence="2" id="KW-1133">Transmembrane helix</keyword>
<proteinExistence type="predicted"/>